<proteinExistence type="predicted"/>
<reference evidence="2 3" key="2">
    <citation type="journal article" date="2013" name="PLoS ONE">
        <title>INDIGO - INtegrated Data Warehouse of MIcrobial GenOmes with Examples from the Red Sea Extremophiles.</title>
        <authorList>
            <person name="Alam I."/>
            <person name="Antunes A."/>
            <person name="Kamau A.A."/>
            <person name="Ba Alawi W."/>
            <person name="Kalkatawi M."/>
            <person name="Stingl U."/>
            <person name="Bajic V.B."/>
        </authorList>
    </citation>
    <scope>NUCLEOTIDE SEQUENCE [LARGE SCALE GENOMIC DNA]</scope>
    <source>
        <strain evidence="2 3">SARL4B</strain>
    </source>
</reference>
<evidence type="ECO:0000313" key="2">
    <source>
        <dbReference type="EMBL" id="ERJ06629.1"/>
    </source>
</evidence>
<feature type="transmembrane region" description="Helical" evidence="1">
    <location>
        <begin position="155"/>
        <end position="175"/>
    </location>
</feature>
<evidence type="ECO:0000256" key="1">
    <source>
        <dbReference type="SAM" id="Phobius"/>
    </source>
</evidence>
<keyword evidence="1" id="KW-0472">Membrane</keyword>
<accession>U2FEB2</accession>
<reference evidence="2 3" key="1">
    <citation type="journal article" date="2011" name="J. Bacteriol.">
        <title>Genome sequence of Halorhabdus tiamatea, the first archaeon isolated from a deep-sea anoxic brine lake.</title>
        <authorList>
            <person name="Antunes A."/>
            <person name="Alam I."/>
            <person name="Bajic V.B."/>
            <person name="Stingl U."/>
        </authorList>
    </citation>
    <scope>NUCLEOTIDE SEQUENCE [LARGE SCALE GENOMIC DNA]</scope>
    <source>
        <strain evidence="2 3">SARL4B</strain>
    </source>
</reference>
<dbReference type="AlphaFoldDB" id="U2FEB2"/>
<sequence>MVPGSGVAPGVVYLSPFPLSLLPTNMRVDPQDLELEDQLDRVGVGAVPATDSGCATHDLNWTIPADEFESLLETHADKIDEIVTFSSELREGMRERACTQDLFVLFVDPDAVDTFHDDVLPSLEPEPEEDTTGTTTAAETIVWPVRQNLVMWKNAILFLLIAVMATLLLPIRVVYRVYRICRSYL</sequence>
<keyword evidence="1" id="KW-1133">Transmembrane helix</keyword>
<gene>
    <name evidence="2" type="ORF">HLRTI_001335</name>
</gene>
<keyword evidence="1" id="KW-0812">Transmembrane</keyword>
<organism evidence="2 3">
    <name type="scientific">Halorhabdus tiamatea SARL4B</name>
    <dbReference type="NCBI Taxonomy" id="1033806"/>
    <lineage>
        <taxon>Archaea</taxon>
        <taxon>Methanobacteriati</taxon>
        <taxon>Methanobacteriota</taxon>
        <taxon>Stenosarchaea group</taxon>
        <taxon>Halobacteria</taxon>
        <taxon>Halobacteriales</taxon>
        <taxon>Haloarculaceae</taxon>
        <taxon>Halorhabdus</taxon>
    </lineage>
</organism>
<evidence type="ECO:0000313" key="3">
    <source>
        <dbReference type="Proteomes" id="UP000003861"/>
    </source>
</evidence>
<dbReference type="EMBL" id="AFNT02000012">
    <property type="protein sequence ID" value="ERJ06629.1"/>
    <property type="molecule type" value="Genomic_DNA"/>
</dbReference>
<protein>
    <submittedName>
        <fullName evidence="2">Uncharacterized protein</fullName>
    </submittedName>
</protein>
<dbReference type="Proteomes" id="UP000003861">
    <property type="component" value="Unassembled WGS sequence"/>
</dbReference>
<comment type="caution">
    <text evidence="2">The sequence shown here is derived from an EMBL/GenBank/DDBJ whole genome shotgun (WGS) entry which is preliminary data.</text>
</comment>
<name>U2FEB2_9EURY</name>